<dbReference type="InterPro" id="IPR020846">
    <property type="entry name" value="MFS_dom"/>
</dbReference>
<keyword evidence="4 8" id="KW-0812">Transmembrane</keyword>
<evidence type="ECO:0000256" key="4">
    <source>
        <dbReference type="ARBA" id="ARBA00022692"/>
    </source>
</evidence>
<comment type="subcellular location">
    <subcellularLocation>
        <location evidence="1">Cell membrane</location>
        <topology evidence="1">Multi-pass membrane protein</topology>
    </subcellularLocation>
</comment>
<keyword evidence="6 8" id="KW-1133">Transmembrane helix</keyword>
<dbReference type="Pfam" id="PF07690">
    <property type="entry name" value="MFS_1"/>
    <property type="match status" value="1"/>
</dbReference>
<name>A0ABW6MK83_9ACTN</name>
<feature type="transmembrane region" description="Helical" evidence="8">
    <location>
        <begin position="282"/>
        <end position="303"/>
    </location>
</feature>
<keyword evidence="2" id="KW-0813">Transport</keyword>
<evidence type="ECO:0000256" key="8">
    <source>
        <dbReference type="SAM" id="Phobius"/>
    </source>
</evidence>
<dbReference type="EMBL" id="JBIAHM010000029">
    <property type="protein sequence ID" value="MFE9606559.1"/>
    <property type="molecule type" value="Genomic_DNA"/>
</dbReference>
<dbReference type="PANTHER" id="PTHR43528">
    <property type="entry name" value="ALPHA-KETOGLUTARATE PERMEASE"/>
    <property type="match status" value="1"/>
</dbReference>
<dbReference type="InterPro" id="IPR011701">
    <property type="entry name" value="MFS"/>
</dbReference>
<comment type="caution">
    <text evidence="10">The sequence shown here is derived from an EMBL/GenBank/DDBJ whole genome shotgun (WGS) entry which is preliminary data.</text>
</comment>
<dbReference type="InterPro" id="IPR051084">
    <property type="entry name" value="H+-coupled_symporters"/>
</dbReference>
<evidence type="ECO:0000256" key="6">
    <source>
        <dbReference type="ARBA" id="ARBA00022989"/>
    </source>
</evidence>
<feature type="transmembrane region" description="Helical" evidence="8">
    <location>
        <begin position="251"/>
        <end position="275"/>
    </location>
</feature>
<dbReference type="Proteomes" id="UP001601303">
    <property type="component" value="Unassembled WGS sequence"/>
</dbReference>
<feature type="transmembrane region" description="Helical" evidence="8">
    <location>
        <begin position="349"/>
        <end position="370"/>
    </location>
</feature>
<evidence type="ECO:0000313" key="11">
    <source>
        <dbReference type="Proteomes" id="UP001601303"/>
    </source>
</evidence>
<evidence type="ECO:0000256" key="5">
    <source>
        <dbReference type="ARBA" id="ARBA00022847"/>
    </source>
</evidence>
<feature type="transmembrane region" description="Helical" evidence="8">
    <location>
        <begin position="382"/>
        <end position="401"/>
    </location>
</feature>
<evidence type="ECO:0000259" key="9">
    <source>
        <dbReference type="PROSITE" id="PS50850"/>
    </source>
</evidence>
<keyword evidence="7 8" id="KW-0472">Membrane</keyword>
<evidence type="ECO:0000313" key="10">
    <source>
        <dbReference type="EMBL" id="MFE9606559.1"/>
    </source>
</evidence>
<evidence type="ECO:0000256" key="1">
    <source>
        <dbReference type="ARBA" id="ARBA00004651"/>
    </source>
</evidence>
<dbReference type="SUPFAM" id="SSF103473">
    <property type="entry name" value="MFS general substrate transporter"/>
    <property type="match status" value="1"/>
</dbReference>
<feature type="domain" description="Major facilitator superfamily (MFS) profile" evidence="9">
    <location>
        <begin position="1"/>
        <end position="404"/>
    </location>
</feature>
<evidence type="ECO:0000256" key="3">
    <source>
        <dbReference type="ARBA" id="ARBA00022475"/>
    </source>
</evidence>
<sequence length="404" mass="42282">MCEFFDLALYALMASYIGRTFFPGGNPGVQLVQAYAVFGVTYLIRPLGGLLLGAYADRNGRKKALVLSIRLMVLGTLLPAVMPGCATLGIASTLGIVLARLIQGFAAGGEFGAATSFLVEHDERRRSFLGSFQFASQGLSTLMAAGFAAALTALLSDAQMTSWGWRVPFAFGLLIGPVGYFVRRHMDESPVLAPESESEAAAPTPSPIVSVFRHHWGGLLIAGGALVVSTALNFMLQYLPTYGIGQLGLDASLSFTALLIAGAVLTFVTPLVGLLGDRHGRLGIMIPAALLIGVSVVPLFLWLNASPSFLTFAVCTTVLALLKAVYFGTLPSVMADIFPARARATGLSFSYNTTVALFGGFTPTIAAALTETTGSPVSPGCYLLATAVLSTAALTVALRTGRVR</sequence>
<evidence type="ECO:0000256" key="2">
    <source>
        <dbReference type="ARBA" id="ARBA00022448"/>
    </source>
</evidence>
<dbReference type="Gene3D" id="1.20.1250.20">
    <property type="entry name" value="MFS general substrate transporter like domains"/>
    <property type="match status" value="2"/>
</dbReference>
<feature type="transmembrane region" description="Helical" evidence="8">
    <location>
        <begin position="67"/>
        <end position="91"/>
    </location>
</feature>
<dbReference type="PROSITE" id="PS50850">
    <property type="entry name" value="MFS"/>
    <property type="match status" value="1"/>
</dbReference>
<keyword evidence="11" id="KW-1185">Reference proteome</keyword>
<feature type="transmembrane region" description="Helical" evidence="8">
    <location>
        <begin position="309"/>
        <end position="328"/>
    </location>
</feature>
<feature type="transmembrane region" description="Helical" evidence="8">
    <location>
        <begin position="7"/>
        <end position="22"/>
    </location>
</feature>
<proteinExistence type="predicted"/>
<evidence type="ECO:0000256" key="7">
    <source>
        <dbReference type="ARBA" id="ARBA00023136"/>
    </source>
</evidence>
<reference evidence="10 11" key="1">
    <citation type="submission" date="2024-10" db="EMBL/GenBank/DDBJ databases">
        <title>The Natural Products Discovery Center: Release of the First 8490 Sequenced Strains for Exploring Actinobacteria Biosynthetic Diversity.</title>
        <authorList>
            <person name="Kalkreuter E."/>
            <person name="Kautsar S.A."/>
            <person name="Yang D."/>
            <person name="Bader C.D."/>
            <person name="Teijaro C.N."/>
            <person name="Fluegel L."/>
            <person name="Davis C.M."/>
            <person name="Simpson J.R."/>
            <person name="Lauterbach L."/>
            <person name="Steele A.D."/>
            <person name="Gui C."/>
            <person name="Meng S."/>
            <person name="Li G."/>
            <person name="Viehrig K."/>
            <person name="Ye F."/>
            <person name="Su P."/>
            <person name="Kiefer A.F."/>
            <person name="Nichols A."/>
            <person name="Cepeda A.J."/>
            <person name="Yan W."/>
            <person name="Fan B."/>
            <person name="Jiang Y."/>
            <person name="Adhikari A."/>
            <person name="Zheng C.-J."/>
            <person name="Schuster L."/>
            <person name="Cowan T.M."/>
            <person name="Smanski M.J."/>
            <person name="Chevrette M.G."/>
            <person name="De Carvalho L.P.S."/>
            <person name="Shen B."/>
        </authorList>
    </citation>
    <scope>NUCLEOTIDE SEQUENCE [LARGE SCALE GENOMIC DNA]</scope>
    <source>
        <strain evidence="10 11">NPDC006488</strain>
    </source>
</reference>
<keyword evidence="3" id="KW-1003">Cell membrane</keyword>
<gene>
    <name evidence="10" type="ORF">ACFYNQ_49475</name>
</gene>
<feature type="transmembrane region" description="Helical" evidence="8">
    <location>
        <begin position="97"/>
        <end position="119"/>
    </location>
</feature>
<keyword evidence="5" id="KW-0769">Symport</keyword>
<dbReference type="PANTHER" id="PTHR43528:SF1">
    <property type="entry name" value="ALPHA-KETOGLUTARATE PERMEASE"/>
    <property type="match status" value="1"/>
</dbReference>
<feature type="transmembrane region" description="Helical" evidence="8">
    <location>
        <begin position="163"/>
        <end position="182"/>
    </location>
</feature>
<feature type="transmembrane region" description="Helical" evidence="8">
    <location>
        <begin position="34"/>
        <end position="55"/>
    </location>
</feature>
<accession>A0ABW6MK83</accession>
<dbReference type="RefSeq" id="WP_388115206.1">
    <property type="nucleotide sequence ID" value="NZ_JBIAHM010000029.1"/>
</dbReference>
<feature type="transmembrane region" description="Helical" evidence="8">
    <location>
        <begin position="216"/>
        <end position="239"/>
    </location>
</feature>
<protein>
    <submittedName>
        <fullName evidence="10">MFS transporter</fullName>
    </submittedName>
</protein>
<feature type="transmembrane region" description="Helical" evidence="8">
    <location>
        <begin position="131"/>
        <end position="151"/>
    </location>
</feature>
<dbReference type="InterPro" id="IPR036259">
    <property type="entry name" value="MFS_trans_sf"/>
</dbReference>
<organism evidence="10 11">
    <name type="scientific">Streptomyces hokutonensis</name>
    <dbReference type="NCBI Taxonomy" id="1306990"/>
    <lineage>
        <taxon>Bacteria</taxon>
        <taxon>Bacillati</taxon>
        <taxon>Actinomycetota</taxon>
        <taxon>Actinomycetes</taxon>
        <taxon>Kitasatosporales</taxon>
        <taxon>Streptomycetaceae</taxon>
        <taxon>Streptomyces</taxon>
    </lineage>
</organism>